<dbReference type="RefSeq" id="WP_109827070.1">
    <property type="nucleotide sequence ID" value="NZ_CP029494.1"/>
</dbReference>
<organism evidence="2 3">
    <name type="scientific">Deinococcus irradiatisoli</name>
    <dbReference type="NCBI Taxonomy" id="2202254"/>
    <lineage>
        <taxon>Bacteria</taxon>
        <taxon>Thermotogati</taxon>
        <taxon>Deinococcota</taxon>
        <taxon>Deinococci</taxon>
        <taxon>Deinococcales</taxon>
        <taxon>Deinococcaceae</taxon>
        <taxon>Deinococcus</taxon>
    </lineage>
</organism>
<accession>A0A2Z3JIB2</accession>
<dbReference type="Pfam" id="PF26309">
    <property type="entry name" value="DUF8082"/>
    <property type="match status" value="1"/>
</dbReference>
<evidence type="ECO:0000313" key="2">
    <source>
        <dbReference type="EMBL" id="AWN23341.1"/>
    </source>
</evidence>
<dbReference type="Proteomes" id="UP000245368">
    <property type="component" value="Chromosome"/>
</dbReference>
<sequence>MTLSWPSGVSDQTPLPFHLWRVLDALAARSAAGIGRALSSGSEAQALLSETKIQEALALAEQYAARVQRQEQLLSDELIAEVVAALTACIGPMGQMLVEDALEELPSPPRLAEFVRWLGGELEDAQRQMFGRQLRARGIL</sequence>
<dbReference type="KEGG" id="dez:DKM44_08965"/>
<dbReference type="EMBL" id="CP029494">
    <property type="protein sequence ID" value="AWN23341.1"/>
    <property type="molecule type" value="Genomic_DNA"/>
</dbReference>
<evidence type="ECO:0000259" key="1">
    <source>
        <dbReference type="Pfam" id="PF26309"/>
    </source>
</evidence>
<dbReference type="InterPro" id="IPR058395">
    <property type="entry name" value="DUF8082"/>
</dbReference>
<evidence type="ECO:0000313" key="3">
    <source>
        <dbReference type="Proteomes" id="UP000245368"/>
    </source>
</evidence>
<reference evidence="2 3" key="1">
    <citation type="submission" date="2018-05" db="EMBL/GenBank/DDBJ databases">
        <title>Complete Genome Sequence of Deinococcus sp. strain 17bor-2.</title>
        <authorList>
            <person name="Srinivasan S."/>
        </authorList>
    </citation>
    <scope>NUCLEOTIDE SEQUENCE [LARGE SCALE GENOMIC DNA]</scope>
    <source>
        <strain evidence="2 3">17bor-2</strain>
    </source>
</reference>
<feature type="domain" description="DUF8082" evidence="1">
    <location>
        <begin position="77"/>
        <end position="135"/>
    </location>
</feature>
<gene>
    <name evidence="2" type="ORF">DKM44_08965</name>
</gene>
<keyword evidence="3" id="KW-1185">Reference proteome</keyword>
<dbReference type="AlphaFoldDB" id="A0A2Z3JIB2"/>
<proteinExistence type="predicted"/>
<protein>
    <recommendedName>
        <fullName evidence="1">DUF8082 domain-containing protein</fullName>
    </recommendedName>
</protein>
<name>A0A2Z3JIB2_9DEIO</name>
<dbReference type="OrthoDB" id="72988at2"/>